<accession>A0A7H9AXS2</accession>
<reference evidence="5 6" key="1">
    <citation type="submission" date="2020-07" db="EMBL/GenBank/DDBJ databases">
        <title>The yeast mating-type switching endonuclease HO is a domesticated member of an unorthodox homing genetic element family.</title>
        <authorList>
            <person name="Coughlan A.Y."/>
            <person name="Lombardi L."/>
            <person name="Braun-Galleani S."/>
            <person name="Martos A.R."/>
            <person name="Galeote V."/>
            <person name="Bigey F."/>
            <person name="Dequin S."/>
            <person name="Byrne K.P."/>
            <person name="Wolfe K.H."/>
        </authorList>
    </citation>
    <scope>NUCLEOTIDE SEQUENCE [LARGE SCALE GENOMIC DNA]</scope>
    <source>
        <strain evidence="5 6">NRRL Y-6702</strain>
    </source>
</reference>
<evidence type="ECO:0000256" key="1">
    <source>
        <dbReference type="ARBA" id="ARBA00010055"/>
    </source>
</evidence>
<evidence type="ECO:0000256" key="3">
    <source>
        <dbReference type="PIRNR" id="PIRNR001788"/>
    </source>
</evidence>
<dbReference type="SMART" id="SM00102">
    <property type="entry name" value="ADF"/>
    <property type="match status" value="1"/>
</dbReference>
<sequence length="149" mass="16960">MASLYHIGSATKQQIQKFRISTSRSEKIRFLPIKIEPKPSYEIVIDEESLEELEDAEELSGLTDALPNNCPRFLLLAYPITKKDGIKQVPLVLLYWKPATVVSPEWKMLYAGALEQVRSECAPRQLVEVSSGLEEEEDIEELQKQIEAN</sequence>
<keyword evidence="2 3" id="KW-0963">Cytoplasm</keyword>
<dbReference type="InterPro" id="IPR011171">
    <property type="entry name" value="GMF"/>
</dbReference>
<dbReference type="EMBL" id="CP058605">
    <property type="protein sequence ID" value="QLG71091.1"/>
    <property type="molecule type" value="Genomic_DNA"/>
</dbReference>
<dbReference type="PANTHER" id="PTHR11249:SF2">
    <property type="entry name" value="GLIA MATURATION FACTOR"/>
    <property type="match status" value="1"/>
</dbReference>
<dbReference type="PANTHER" id="PTHR11249">
    <property type="entry name" value="GLIAL FACTOR NATURATION FACTOR"/>
    <property type="match status" value="1"/>
</dbReference>
<dbReference type="GO" id="GO:0005634">
    <property type="term" value="C:nucleus"/>
    <property type="evidence" value="ECO:0007669"/>
    <property type="project" value="UniProtKB-SubCell"/>
</dbReference>
<dbReference type="Pfam" id="PF00241">
    <property type="entry name" value="Cofilin_ADF"/>
    <property type="match status" value="1"/>
</dbReference>
<dbReference type="GO" id="GO:0071846">
    <property type="term" value="P:actin filament debranching"/>
    <property type="evidence" value="ECO:0007669"/>
    <property type="project" value="InterPro"/>
</dbReference>
<evidence type="ECO:0000256" key="2">
    <source>
        <dbReference type="ARBA" id="ARBA00022490"/>
    </source>
</evidence>
<evidence type="ECO:0000313" key="5">
    <source>
        <dbReference type="EMBL" id="QLG71091.1"/>
    </source>
</evidence>
<evidence type="ECO:0000313" key="6">
    <source>
        <dbReference type="Proteomes" id="UP000509704"/>
    </source>
</evidence>
<keyword evidence="3" id="KW-0539">Nucleus</keyword>
<comment type="similarity">
    <text evidence="1 3">Belongs to the actin-binding proteins ADF family. GMF subfamily.</text>
</comment>
<dbReference type="RefSeq" id="XP_037142819.1">
    <property type="nucleotide sequence ID" value="XM_037286924.1"/>
</dbReference>
<feature type="domain" description="ADF-H" evidence="4">
    <location>
        <begin position="3"/>
        <end position="147"/>
    </location>
</feature>
<name>A0A7H9AXS2_ZYGMR</name>
<gene>
    <name evidence="5" type="ORF">HG535_0B01290</name>
</gene>
<dbReference type="PIRSF" id="PIRSF001788">
    <property type="entry name" value="GMF-beta"/>
    <property type="match status" value="1"/>
</dbReference>
<evidence type="ECO:0000259" key="4">
    <source>
        <dbReference type="PROSITE" id="PS51263"/>
    </source>
</evidence>
<dbReference type="AlphaFoldDB" id="A0A7H9AXS2"/>
<dbReference type="GO" id="GO:0003779">
    <property type="term" value="F:actin binding"/>
    <property type="evidence" value="ECO:0007669"/>
    <property type="project" value="InterPro"/>
</dbReference>
<keyword evidence="6" id="KW-1185">Reference proteome</keyword>
<dbReference type="GO" id="GO:0030479">
    <property type="term" value="C:actin cortical patch"/>
    <property type="evidence" value="ECO:0007669"/>
    <property type="project" value="TreeGrafter"/>
</dbReference>
<organism evidence="5 6">
    <name type="scientific">Zygotorulaspora mrakii</name>
    <name type="common">Zygosaccharomyces mrakii</name>
    <dbReference type="NCBI Taxonomy" id="42260"/>
    <lineage>
        <taxon>Eukaryota</taxon>
        <taxon>Fungi</taxon>
        <taxon>Dikarya</taxon>
        <taxon>Ascomycota</taxon>
        <taxon>Saccharomycotina</taxon>
        <taxon>Saccharomycetes</taxon>
        <taxon>Saccharomycetales</taxon>
        <taxon>Saccharomycetaceae</taxon>
        <taxon>Zygotorulaspora</taxon>
    </lineage>
</organism>
<protein>
    <recommendedName>
        <fullName evidence="4">ADF-H domain-containing protein</fullName>
    </recommendedName>
</protein>
<dbReference type="GeneID" id="59234752"/>
<dbReference type="KEGG" id="zmk:HG535_0B01290"/>
<dbReference type="GO" id="GO:0071933">
    <property type="term" value="F:Arp2/3 complex binding"/>
    <property type="evidence" value="ECO:0007669"/>
    <property type="project" value="InterPro"/>
</dbReference>
<comment type="subcellular location">
    <subcellularLocation>
        <location evidence="3">Cytoplasm</location>
    </subcellularLocation>
    <subcellularLocation>
        <location evidence="3">Nucleus</location>
    </subcellularLocation>
</comment>
<dbReference type="Gene3D" id="3.40.20.10">
    <property type="entry name" value="Severin"/>
    <property type="match status" value="1"/>
</dbReference>
<dbReference type="SUPFAM" id="SSF55753">
    <property type="entry name" value="Actin depolymerizing proteins"/>
    <property type="match status" value="1"/>
</dbReference>
<dbReference type="OrthoDB" id="3919494at2759"/>
<dbReference type="InterPro" id="IPR029006">
    <property type="entry name" value="ADF-H/Gelsolin-like_dom_sf"/>
</dbReference>
<proteinExistence type="inferred from homology"/>
<dbReference type="GO" id="GO:0034316">
    <property type="term" value="P:negative regulation of Arp2/3 complex-mediated actin nucleation"/>
    <property type="evidence" value="ECO:0007669"/>
    <property type="project" value="TreeGrafter"/>
</dbReference>
<dbReference type="PROSITE" id="PS51263">
    <property type="entry name" value="ADF_H"/>
    <property type="match status" value="1"/>
</dbReference>
<dbReference type="InterPro" id="IPR002108">
    <property type="entry name" value="ADF-H"/>
</dbReference>
<dbReference type="Proteomes" id="UP000509704">
    <property type="component" value="Chromosome 2"/>
</dbReference>